<name>A3ZWF8_9BACT</name>
<dbReference type="AlphaFoldDB" id="A3ZWF8"/>
<dbReference type="HOGENOM" id="CLU_932750_0_0_0"/>
<evidence type="ECO:0000256" key="1">
    <source>
        <dbReference type="SAM" id="SignalP"/>
    </source>
</evidence>
<organism evidence="2 3">
    <name type="scientific">Blastopirellula marina DSM 3645</name>
    <dbReference type="NCBI Taxonomy" id="314230"/>
    <lineage>
        <taxon>Bacteria</taxon>
        <taxon>Pseudomonadati</taxon>
        <taxon>Planctomycetota</taxon>
        <taxon>Planctomycetia</taxon>
        <taxon>Pirellulales</taxon>
        <taxon>Pirellulaceae</taxon>
        <taxon>Blastopirellula</taxon>
    </lineage>
</organism>
<evidence type="ECO:0000313" key="3">
    <source>
        <dbReference type="Proteomes" id="UP000004358"/>
    </source>
</evidence>
<sequence length="298" mass="31657">MFKTIAPLVCGLIAALASVGLADENDLFSGVRTDAVFVDSSSKGTISPVARINSTDQLNQMLTAAGLESKIAGSRVVLVKKALDDWAFNVLVTISEDEMSIGLTMPLSTLKDEAKLNSLQLLKLLEANQLHAPSVFTFSTQRKRTELFRILPNESITGQKLRDEINRLAVLAKGTVDLWKMPSAEAQTTDAAATTPATSISAAALIGAWSAAKSKTEALAIRFDADSKFQLVYVKSGKQTKSKGTFSLQAGTLSLVGDDGIRLQGKLAITSATKFTFTPSATIGTLEFSKATNPQAAK</sequence>
<dbReference type="OrthoDB" id="256751at2"/>
<reference evidence="2 3" key="1">
    <citation type="submission" date="2006-02" db="EMBL/GenBank/DDBJ databases">
        <authorList>
            <person name="Amann R."/>
            <person name="Ferriera S."/>
            <person name="Johnson J."/>
            <person name="Kravitz S."/>
            <person name="Halpern A."/>
            <person name="Remington K."/>
            <person name="Beeson K."/>
            <person name="Tran B."/>
            <person name="Rogers Y.-H."/>
            <person name="Friedman R."/>
            <person name="Venter J.C."/>
        </authorList>
    </citation>
    <scope>NUCLEOTIDE SEQUENCE [LARGE SCALE GENOMIC DNA]</scope>
    <source>
        <strain evidence="2 3">DSM 3645</strain>
    </source>
</reference>
<feature type="signal peptide" evidence="1">
    <location>
        <begin position="1"/>
        <end position="22"/>
    </location>
</feature>
<feature type="chain" id="PRO_5002665364" evidence="1">
    <location>
        <begin position="23"/>
        <end position="298"/>
    </location>
</feature>
<comment type="caution">
    <text evidence="2">The sequence shown here is derived from an EMBL/GenBank/DDBJ whole genome shotgun (WGS) entry which is preliminary data.</text>
</comment>
<protein>
    <submittedName>
        <fullName evidence="2">Uncharacterized protein</fullName>
    </submittedName>
</protein>
<dbReference type="Proteomes" id="UP000004358">
    <property type="component" value="Unassembled WGS sequence"/>
</dbReference>
<dbReference type="RefSeq" id="WP_002653139.1">
    <property type="nucleotide sequence ID" value="NZ_CH672376.1"/>
</dbReference>
<evidence type="ECO:0000313" key="2">
    <source>
        <dbReference type="EMBL" id="EAQ79186.1"/>
    </source>
</evidence>
<accession>A3ZWF8</accession>
<keyword evidence="1" id="KW-0732">Signal</keyword>
<proteinExistence type="predicted"/>
<dbReference type="EMBL" id="AANZ01000015">
    <property type="protein sequence ID" value="EAQ79186.1"/>
    <property type="molecule type" value="Genomic_DNA"/>
</dbReference>
<dbReference type="eggNOG" id="ENOG5033P92">
    <property type="taxonomic scope" value="Bacteria"/>
</dbReference>
<gene>
    <name evidence="2" type="ORF">DSM3645_26224</name>
</gene>